<evidence type="ECO:0000256" key="5">
    <source>
        <dbReference type="ARBA" id="ARBA00023136"/>
    </source>
</evidence>
<dbReference type="EnsemblMetazoa" id="PPA37965.1">
    <property type="protein sequence ID" value="PPA37965.1"/>
    <property type="gene ID" value="WBGene00276334"/>
</dbReference>
<name>A0A2A6CHC2_PRIPA</name>
<accession>A0A8R1USK6</accession>
<dbReference type="PANTHER" id="PTHR31394:SF1">
    <property type="entry name" value="TRANSMEMBRANE PROTEIN 199"/>
    <property type="match status" value="1"/>
</dbReference>
<evidence type="ECO:0000256" key="1">
    <source>
        <dbReference type="ARBA" id="ARBA00004477"/>
    </source>
</evidence>
<keyword evidence="3" id="KW-0256">Endoplasmic reticulum</keyword>
<dbReference type="GO" id="GO:0012505">
    <property type="term" value="C:endomembrane system"/>
    <property type="evidence" value="ECO:0000318"/>
    <property type="project" value="GO_Central"/>
</dbReference>
<sequence>MAIFIIENHSLLEELNLEKTKFSLDDLEELYESAVDQVALSALLGCVRLMERVEEKRVPTKEFLKKTEMLRLRDAEYKWMKDHPDSYPVSSDNTTVSFGQEMQTANRQLTVVLNILLTVAATFVFGFVGLQYTHPDLSQEVRLIIGLVMATVVLFADAYFLVKTLDE</sequence>
<keyword evidence="7" id="KW-1185">Reference proteome</keyword>
<reference evidence="7" key="1">
    <citation type="journal article" date="2008" name="Nat. Genet.">
        <title>The Pristionchus pacificus genome provides a unique perspective on nematode lifestyle and parasitism.</title>
        <authorList>
            <person name="Dieterich C."/>
            <person name="Clifton S.W."/>
            <person name="Schuster L.N."/>
            <person name="Chinwalla A."/>
            <person name="Delehaunty K."/>
            <person name="Dinkelacker I."/>
            <person name="Fulton L."/>
            <person name="Fulton R."/>
            <person name="Godfrey J."/>
            <person name="Minx P."/>
            <person name="Mitreva M."/>
            <person name="Roeseler W."/>
            <person name="Tian H."/>
            <person name="Witte H."/>
            <person name="Yang S.P."/>
            <person name="Wilson R.K."/>
            <person name="Sommer R.J."/>
        </authorList>
    </citation>
    <scope>NUCLEOTIDE SEQUENCE [LARGE SCALE GENOMIC DNA]</scope>
    <source>
        <strain evidence="7">PS312</strain>
    </source>
</reference>
<evidence type="ECO:0000256" key="2">
    <source>
        <dbReference type="ARBA" id="ARBA00022692"/>
    </source>
</evidence>
<dbReference type="InterPro" id="IPR021013">
    <property type="entry name" value="ATPase_Vma12"/>
</dbReference>
<evidence type="ECO:0000313" key="7">
    <source>
        <dbReference type="Proteomes" id="UP000005239"/>
    </source>
</evidence>
<dbReference type="PANTHER" id="PTHR31394">
    <property type="entry name" value="TRANSMEMBRANE PROTEIN 199"/>
    <property type="match status" value="1"/>
</dbReference>
<comment type="subcellular location">
    <subcellularLocation>
        <location evidence="1">Endoplasmic reticulum membrane</location>
        <topology evidence="1">Multi-pass membrane protein</topology>
    </subcellularLocation>
</comment>
<evidence type="ECO:0000313" key="6">
    <source>
        <dbReference type="EnsemblMetazoa" id="PPA37965.1"/>
    </source>
</evidence>
<dbReference type="OrthoDB" id="19981at2759"/>
<dbReference type="Pfam" id="PF11712">
    <property type="entry name" value="Vma12"/>
    <property type="match status" value="1"/>
</dbReference>
<accession>A0A2A6CHC2</accession>
<keyword evidence="2" id="KW-0812">Transmembrane</keyword>
<proteinExistence type="predicted"/>
<dbReference type="Proteomes" id="UP000005239">
    <property type="component" value="Unassembled WGS sequence"/>
</dbReference>
<gene>
    <name evidence="6" type="primary">WBGene00276334</name>
</gene>
<evidence type="ECO:0000256" key="4">
    <source>
        <dbReference type="ARBA" id="ARBA00022989"/>
    </source>
</evidence>
<dbReference type="AlphaFoldDB" id="A0A2A6CHC2"/>
<protein>
    <submittedName>
        <fullName evidence="6">Uncharacterized protein</fullName>
    </submittedName>
</protein>
<keyword evidence="4" id="KW-1133">Transmembrane helix</keyword>
<dbReference type="GO" id="GO:0005789">
    <property type="term" value="C:endoplasmic reticulum membrane"/>
    <property type="evidence" value="ECO:0007669"/>
    <property type="project" value="UniProtKB-SubCell"/>
</dbReference>
<keyword evidence="5" id="KW-0472">Membrane</keyword>
<evidence type="ECO:0000256" key="3">
    <source>
        <dbReference type="ARBA" id="ARBA00022824"/>
    </source>
</evidence>
<organism evidence="6 7">
    <name type="scientific">Pristionchus pacificus</name>
    <name type="common">Parasitic nematode worm</name>
    <dbReference type="NCBI Taxonomy" id="54126"/>
    <lineage>
        <taxon>Eukaryota</taxon>
        <taxon>Metazoa</taxon>
        <taxon>Ecdysozoa</taxon>
        <taxon>Nematoda</taxon>
        <taxon>Chromadorea</taxon>
        <taxon>Rhabditida</taxon>
        <taxon>Rhabditina</taxon>
        <taxon>Diplogasteromorpha</taxon>
        <taxon>Diplogasteroidea</taxon>
        <taxon>Neodiplogasteridae</taxon>
        <taxon>Pristionchus</taxon>
    </lineage>
</organism>
<dbReference type="GO" id="GO:0070072">
    <property type="term" value="P:vacuolar proton-transporting V-type ATPase complex assembly"/>
    <property type="evidence" value="ECO:0007669"/>
    <property type="project" value="InterPro"/>
</dbReference>
<reference evidence="6" key="2">
    <citation type="submission" date="2022-06" db="UniProtKB">
        <authorList>
            <consortium name="EnsemblMetazoa"/>
        </authorList>
    </citation>
    <scope>IDENTIFICATION</scope>
    <source>
        <strain evidence="6">PS312</strain>
    </source>
</reference>